<name>A0ABT9IV74_9BACL</name>
<feature type="binding site" evidence="4">
    <location>
        <position position="107"/>
    </location>
    <ligand>
        <name>nicotinamide</name>
        <dbReference type="ChEBI" id="CHEBI:17154"/>
    </ligand>
</feature>
<feature type="binding site" evidence="4">
    <location>
        <position position="39"/>
    </location>
    <ligand>
        <name>NAD(+)</name>
        <dbReference type="ChEBI" id="CHEBI:57540"/>
    </ligand>
</feature>
<evidence type="ECO:0000256" key="2">
    <source>
        <dbReference type="ARBA" id="ARBA00022679"/>
    </source>
</evidence>
<dbReference type="HAMAP" id="MF_01968">
    <property type="entry name" value="Sirtuin_ClassU"/>
    <property type="match status" value="1"/>
</dbReference>
<evidence type="ECO:0000256" key="4">
    <source>
        <dbReference type="HAMAP-Rule" id="MF_01968"/>
    </source>
</evidence>
<keyword evidence="4 5" id="KW-0479">Metal-binding</keyword>
<comment type="function">
    <text evidence="4">NAD-dependent protein deacetylase which modulates the activities of several enzymes which are inactive in their acetylated form.</text>
</comment>
<comment type="caution">
    <text evidence="7">The sequence shown here is derived from an EMBL/GenBank/DDBJ whole genome shotgun (WGS) entry which is preliminary data.</text>
</comment>
<dbReference type="PANTHER" id="PTHR11085">
    <property type="entry name" value="NAD-DEPENDENT PROTEIN DEACYLASE SIRTUIN-5, MITOCHONDRIAL-RELATED"/>
    <property type="match status" value="1"/>
</dbReference>
<evidence type="ECO:0000256" key="3">
    <source>
        <dbReference type="ARBA" id="ARBA00023027"/>
    </source>
</evidence>
<dbReference type="InterPro" id="IPR028628">
    <property type="entry name" value="Sirtuin_class_U"/>
</dbReference>
<reference evidence="7 8" key="1">
    <citation type="submission" date="2023-08" db="EMBL/GenBank/DDBJ databases">
        <authorList>
            <person name="Park J.-S."/>
        </authorList>
    </citation>
    <scope>NUCLEOTIDE SEQUENCE [LARGE SCALE GENOMIC DNA]</scope>
    <source>
        <strain evidence="7 8">2205SS18-9</strain>
    </source>
</reference>
<feature type="binding site" evidence="4 5">
    <location>
        <position position="130"/>
    </location>
    <ligand>
        <name>Zn(2+)</name>
        <dbReference type="ChEBI" id="CHEBI:29105"/>
    </ligand>
</feature>
<comment type="similarity">
    <text evidence="4">Belongs to the sirtuin family. Class U subfamily.</text>
</comment>
<dbReference type="InterPro" id="IPR026591">
    <property type="entry name" value="Sirtuin_cat_small_dom_sf"/>
</dbReference>
<feature type="binding site" evidence="4 5">
    <location>
        <position position="155"/>
    </location>
    <ligand>
        <name>Zn(2+)</name>
        <dbReference type="ChEBI" id="CHEBI:29105"/>
    </ligand>
</feature>
<dbReference type="InterPro" id="IPR029035">
    <property type="entry name" value="DHS-like_NAD/FAD-binding_dom"/>
</dbReference>
<gene>
    <name evidence="4" type="primary">cobB</name>
    <name evidence="7" type="ORF">Q5Y73_04060</name>
</gene>
<feature type="binding site" evidence="4">
    <location>
        <position position="234"/>
    </location>
    <ligand>
        <name>NAD(+)</name>
        <dbReference type="ChEBI" id="CHEBI:57540"/>
    </ligand>
</feature>
<feature type="binding site" evidence="4">
    <location>
        <position position="106"/>
    </location>
    <ligand>
        <name>nicotinamide</name>
        <dbReference type="ChEBI" id="CHEBI:17154"/>
    </ligand>
</feature>
<keyword evidence="1 4" id="KW-0963">Cytoplasm</keyword>
<feature type="binding site" evidence="4">
    <location>
        <position position="107"/>
    </location>
    <ligand>
        <name>NAD(+)</name>
        <dbReference type="ChEBI" id="CHEBI:57540"/>
    </ligand>
</feature>
<dbReference type="RefSeq" id="WP_305990548.1">
    <property type="nucleotide sequence ID" value="NZ_JAVAMP010000001.1"/>
</dbReference>
<feature type="binding site" evidence="4">
    <location>
        <position position="216"/>
    </location>
    <ligand>
        <name>NAD(+)</name>
        <dbReference type="ChEBI" id="CHEBI:57540"/>
    </ligand>
</feature>
<dbReference type="Pfam" id="PF02146">
    <property type="entry name" value="SIR2"/>
    <property type="match status" value="1"/>
</dbReference>
<feature type="binding site" evidence="4">
    <location>
        <position position="104"/>
    </location>
    <ligand>
        <name>NAD(+)</name>
        <dbReference type="ChEBI" id="CHEBI:57540"/>
    </ligand>
</feature>
<evidence type="ECO:0000259" key="6">
    <source>
        <dbReference type="PROSITE" id="PS50305"/>
    </source>
</evidence>
<evidence type="ECO:0000256" key="5">
    <source>
        <dbReference type="PROSITE-ProRule" id="PRU00236"/>
    </source>
</evidence>
<keyword evidence="7" id="KW-0012">Acyltransferase</keyword>
<feature type="domain" description="Deacetylase sirtuin-type" evidence="6">
    <location>
        <begin position="1"/>
        <end position="242"/>
    </location>
</feature>
<feature type="binding site" evidence="4">
    <location>
        <position position="122"/>
    </location>
    <ligand>
        <name>NAD(+)</name>
        <dbReference type="ChEBI" id="CHEBI:57540"/>
    </ligand>
</feature>
<feature type="binding site" evidence="4">
    <location>
        <position position="31"/>
    </location>
    <ligand>
        <name>NAD(+)</name>
        <dbReference type="ChEBI" id="CHEBI:57540"/>
    </ligand>
</feature>
<dbReference type="PROSITE" id="PS50305">
    <property type="entry name" value="SIRTUIN"/>
    <property type="match status" value="1"/>
</dbReference>
<dbReference type="InterPro" id="IPR003000">
    <property type="entry name" value="Sirtuin"/>
</dbReference>
<dbReference type="SUPFAM" id="SSF52467">
    <property type="entry name" value="DHS-like NAD/FAD-binding domain"/>
    <property type="match status" value="1"/>
</dbReference>
<proteinExistence type="inferred from homology"/>
<evidence type="ECO:0000313" key="8">
    <source>
        <dbReference type="Proteomes" id="UP001231941"/>
    </source>
</evidence>
<dbReference type="InterPro" id="IPR026590">
    <property type="entry name" value="Ssirtuin_cat_dom"/>
</dbReference>
<sequence>MSNQKDTINKVRSIIQRSSNIVFFGGAGVSTESNIPDFRSSEGLFKQERSAEEILSASFFKKHPKEFYAFYKNQMIHAHARPNPAHHTLARLEQQGKLRAVITQNIDGLHQLAGSNIVLELHGSVHRNFCTECETFYSIDQILNSTEPVPRCVQCNGIIKPDVVLYEENLDEDIIDSALDFIAKAEVLIVGGTSLRVFPAAGLLNYYGGEHFVLINQAPTSYDFRADYVIYDQIGKVMSQFI</sequence>
<feature type="binding site" evidence="4">
    <location>
        <position position="193"/>
    </location>
    <ligand>
        <name>NAD(+)</name>
        <dbReference type="ChEBI" id="CHEBI:57540"/>
    </ligand>
</feature>
<dbReference type="GO" id="GO:0034979">
    <property type="term" value="F:NAD-dependent protein lysine deacetylase activity"/>
    <property type="evidence" value="ECO:0007669"/>
    <property type="project" value="UniProtKB-EC"/>
</dbReference>
<keyword evidence="3 4" id="KW-0520">NAD</keyword>
<dbReference type="Gene3D" id="3.40.50.1220">
    <property type="entry name" value="TPP-binding domain"/>
    <property type="match status" value="1"/>
</dbReference>
<dbReference type="InterPro" id="IPR050134">
    <property type="entry name" value="NAD-dep_sirtuin_deacylases"/>
</dbReference>
<accession>A0ABT9IV74</accession>
<evidence type="ECO:0000256" key="1">
    <source>
        <dbReference type="ARBA" id="ARBA00022490"/>
    </source>
</evidence>
<feature type="binding site" evidence="4">
    <location>
        <position position="194"/>
    </location>
    <ligand>
        <name>NAD(+)</name>
        <dbReference type="ChEBI" id="CHEBI:57540"/>
    </ligand>
</feature>
<feature type="active site" description="Proton acceptor" evidence="4 5">
    <location>
        <position position="122"/>
    </location>
</feature>
<feature type="binding site" evidence="4 5">
    <location>
        <position position="133"/>
    </location>
    <ligand>
        <name>Zn(2+)</name>
        <dbReference type="ChEBI" id="CHEBI:29105"/>
    </ligand>
</feature>
<comment type="caution">
    <text evidence="4">Lacks conserved residue(s) required for the propagation of feature annotation.</text>
</comment>
<comment type="cofactor">
    <cofactor evidence="4">
        <name>Zn(2+)</name>
        <dbReference type="ChEBI" id="CHEBI:29105"/>
    </cofactor>
    <text evidence="4">Binds 1 zinc ion per subunit.</text>
</comment>
<feature type="binding site" evidence="4">
    <location>
        <position position="106"/>
    </location>
    <ligand>
        <name>NAD(+)</name>
        <dbReference type="ChEBI" id="CHEBI:57540"/>
    </ligand>
</feature>
<dbReference type="Gene3D" id="3.30.1600.10">
    <property type="entry name" value="SIR2/SIRT2 'Small Domain"/>
    <property type="match status" value="1"/>
</dbReference>
<dbReference type="NCBIfam" id="NF001752">
    <property type="entry name" value="PRK00481.1-1"/>
    <property type="match status" value="1"/>
</dbReference>
<keyword evidence="8" id="KW-1185">Reference proteome</keyword>
<organism evidence="7 8">
    <name type="scientific">Chengkuizengella axinellae</name>
    <dbReference type="NCBI Taxonomy" id="3064388"/>
    <lineage>
        <taxon>Bacteria</taxon>
        <taxon>Bacillati</taxon>
        <taxon>Bacillota</taxon>
        <taxon>Bacilli</taxon>
        <taxon>Bacillales</taxon>
        <taxon>Paenibacillaceae</taxon>
        <taxon>Chengkuizengella</taxon>
    </lineage>
</organism>
<feature type="binding site" evidence="4 5">
    <location>
        <position position="152"/>
    </location>
    <ligand>
        <name>Zn(2+)</name>
        <dbReference type="ChEBI" id="CHEBI:29105"/>
    </ligand>
</feature>
<feature type="binding site" evidence="4">
    <location>
        <position position="38"/>
    </location>
    <ligand>
        <name>NAD(+)</name>
        <dbReference type="ChEBI" id="CHEBI:57540"/>
    </ligand>
</feature>
<comment type="subcellular location">
    <subcellularLocation>
        <location evidence="4">Cytoplasm</location>
    </subcellularLocation>
</comment>
<protein>
    <recommendedName>
        <fullName evidence="4">NAD-dependent protein deacetylase</fullName>
        <ecNumber evidence="4">2.3.1.286</ecNumber>
    </recommendedName>
    <alternativeName>
        <fullName evidence="4">Regulatory protein SIR2 homolog</fullName>
    </alternativeName>
</protein>
<keyword evidence="2 4" id="KW-0808">Transferase</keyword>
<dbReference type="Proteomes" id="UP001231941">
    <property type="component" value="Unassembled WGS sequence"/>
</dbReference>
<dbReference type="PANTHER" id="PTHR11085:SF4">
    <property type="entry name" value="NAD-DEPENDENT PROTEIN DEACYLASE"/>
    <property type="match status" value="1"/>
</dbReference>
<comment type="catalytic activity">
    <reaction evidence="4">
        <text>N(6)-acetyl-L-lysyl-[protein] + NAD(+) + H2O = 2''-O-acetyl-ADP-D-ribose + nicotinamide + L-lysyl-[protein]</text>
        <dbReference type="Rhea" id="RHEA:43636"/>
        <dbReference type="Rhea" id="RHEA-COMP:9752"/>
        <dbReference type="Rhea" id="RHEA-COMP:10731"/>
        <dbReference type="ChEBI" id="CHEBI:15377"/>
        <dbReference type="ChEBI" id="CHEBI:17154"/>
        <dbReference type="ChEBI" id="CHEBI:29969"/>
        <dbReference type="ChEBI" id="CHEBI:57540"/>
        <dbReference type="ChEBI" id="CHEBI:61930"/>
        <dbReference type="ChEBI" id="CHEBI:83767"/>
        <dbReference type="EC" id="2.3.1.286"/>
    </reaction>
</comment>
<keyword evidence="4 5" id="KW-0862">Zinc</keyword>
<dbReference type="CDD" id="cd01407">
    <property type="entry name" value="SIR2-fam"/>
    <property type="match status" value="1"/>
</dbReference>
<evidence type="ECO:0000313" key="7">
    <source>
        <dbReference type="EMBL" id="MDP5273266.1"/>
    </source>
</evidence>
<dbReference type="EMBL" id="JAVAMP010000001">
    <property type="protein sequence ID" value="MDP5273266.1"/>
    <property type="molecule type" value="Genomic_DNA"/>
</dbReference>
<feature type="binding site" evidence="4">
    <location>
        <position position="27"/>
    </location>
    <ligand>
        <name>NAD(+)</name>
        <dbReference type="ChEBI" id="CHEBI:57540"/>
    </ligand>
</feature>
<dbReference type="EC" id="2.3.1.286" evidence="4"/>
<feature type="binding site" evidence="4">
    <location>
        <position position="38"/>
    </location>
    <ligand>
        <name>nicotinamide</name>
        <dbReference type="ChEBI" id="CHEBI:17154"/>
    </ligand>
</feature>